<dbReference type="OrthoDB" id="77201at2759"/>
<evidence type="ECO:0000313" key="15">
    <source>
        <dbReference type="EMBL" id="KAF8903693.1"/>
    </source>
</evidence>
<evidence type="ECO:0000256" key="9">
    <source>
        <dbReference type="ARBA" id="ARBA00023277"/>
    </source>
</evidence>
<evidence type="ECO:0000256" key="2">
    <source>
        <dbReference type="ARBA" id="ARBA00004401"/>
    </source>
</evidence>
<dbReference type="InterPro" id="IPR017853">
    <property type="entry name" value="GH"/>
</dbReference>
<keyword evidence="6" id="KW-0378">Hydrolase</keyword>
<evidence type="ECO:0000313" key="16">
    <source>
        <dbReference type="Proteomes" id="UP000724874"/>
    </source>
</evidence>
<evidence type="ECO:0000256" key="4">
    <source>
        <dbReference type="ARBA" id="ARBA00012780"/>
    </source>
</evidence>
<dbReference type="GO" id="GO:0071555">
    <property type="term" value="P:cell wall organization"/>
    <property type="evidence" value="ECO:0007669"/>
    <property type="project" value="UniProtKB-KW"/>
</dbReference>
<dbReference type="GO" id="GO:0042973">
    <property type="term" value="F:glucan endo-1,3-beta-D-glucosidase activity"/>
    <property type="evidence" value="ECO:0007669"/>
    <property type="project" value="UniProtKB-EC"/>
</dbReference>
<name>A0A9P5NTV8_GYMJU</name>
<dbReference type="Proteomes" id="UP000724874">
    <property type="component" value="Unassembled WGS sequence"/>
</dbReference>
<dbReference type="PANTHER" id="PTHR16631:SF17">
    <property type="entry name" value="GLUCAN ENDO-1,3-BETA-GLUCOSIDASE BTGC"/>
    <property type="match status" value="1"/>
</dbReference>
<comment type="similarity">
    <text evidence="3">Belongs to the glycosyl hydrolase 17 family.</text>
</comment>
<dbReference type="GO" id="GO:0000272">
    <property type="term" value="P:polysaccharide catabolic process"/>
    <property type="evidence" value="ECO:0007669"/>
    <property type="project" value="UniProtKB-KW"/>
</dbReference>
<protein>
    <recommendedName>
        <fullName evidence="4">glucan endo-1,3-beta-D-glucosidase</fullName>
        <ecNumber evidence="4">3.2.1.39</ecNumber>
    </recommendedName>
    <alternativeName>
        <fullName evidence="14">Endo-1,3-beta-glucanase btgC</fullName>
    </alternativeName>
    <alternativeName>
        <fullName evidence="13">Laminarinase btgC</fullName>
    </alternativeName>
</protein>
<evidence type="ECO:0000256" key="13">
    <source>
        <dbReference type="ARBA" id="ARBA00042373"/>
    </source>
</evidence>
<evidence type="ECO:0000256" key="11">
    <source>
        <dbReference type="ARBA" id="ARBA00023326"/>
    </source>
</evidence>
<comment type="caution">
    <text evidence="15">The sequence shown here is derived from an EMBL/GenBank/DDBJ whole genome shotgun (WGS) entry which is preliminary data.</text>
</comment>
<dbReference type="GO" id="GO:0009986">
    <property type="term" value="C:cell surface"/>
    <property type="evidence" value="ECO:0007669"/>
    <property type="project" value="TreeGrafter"/>
</dbReference>
<sequence>MVTLQSTTGALVAEVDHFFLRSCHVKATLGFAIPSSVPSSVTNWWCDHSTEYAFVGVSYENQFEDIRKTFKGRYVRIYGACDREGFYNDVIEAAWDAGVGVHALIWFGWSDPNIWKTRRDNLLGTLHSNPKAKFVTRVVQFGSEPLYDNALDVNDLAAQIKAAKANLSSLAIPVTISELAYGYQERAKSDLVMSAIDFVDAHMLPFFAQDASVASQSWPDVENDINWFVKNGQGKKIYLSQVERLAFENISRVQPNSASAVANVQQEEDYFNLLDEKCTYFKSVAGDGIGWFAHIYSEDQEPGYGLYGSNGVLKFPFSPKTSC</sequence>
<accession>A0A9P5NTV8</accession>
<proteinExistence type="inferred from homology"/>
<comment type="function">
    <text evidence="12">Glucanases play a role in cell expansion during growth, in cell-cell fusion during mating, and in spore release during sporulation. This enzyme may be involved in beta-glucan degradation. Active on laminarin and lichenan.</text>
</comment>
<dbReference type="EMBL" id="JADNYJ010000029">
    <property type="protein sequence ID" value="KAF8903693.1"/>
    <property type="molecule type" value="Genomic_DNA"/>
</dbReference>
<dbReference type="GO" id="GO:0005886">
    <property type="term" value="C:plasma membrane"/>
    <property type="evidence" value="ECO:0007669"/>
    <property type="project" value="UniProtKB-SubCell"/>
</dbReference>
<evidence type="ECO:0000256" key="14">
    <source>
        <dbReference type="ARBA" id="ARBA00043078"/>
    </source>
</evidence>
<keyword evidence="9" id="KW-0119">Carbohydrate metabolism</keyword>
<keyword evidence="5" id="KW-1003">Cell membrane</keyword>
<dbReference type="InterPro" id="IPR050732">
    <property type="entry name" value="Beta-glucan_modifiers"/>
</dbReference>
<keyword evidence="8" id="KW-0325">Glycoprotein</keyword>
<dbReference type="AlphaFoldDB" id="A0A9P5NTV8"/>
<evidence type="ECO:0000256" key="7">
    <source>
        <dbReference type="ARBA" id="ARBA00023136"/>
    </source>
</evidence>
<dbReference type="GO" id="GO:0005576">
    <property type="term" value="C:extracellular region"/>
    <property type="evidence" value="ECO:0007669"/>
    <property type="project" value="TreeGrafter"/>
</dbReference>
<dbReference type="SUPFAM" id="SSF51445">
    <property type="entry name" value="(Trans)glycosidases"/>
    <property type="match status" value="1"/>
</dbReference>
<evidence type="ECO:0000256" key="5">
    <source>
        <dbReference type="ARBA" id="ARBA00022475"/>
    </source>
</evidence>
<evidence type="ECO:0000256" key="6">
    <source>
        <dbReference type="ARBA" id="ARBA00022801"/>
    </source>
</evidence>
<keyword evidence="16" id="KW-1185">Reference proteome</keyword>
<evidence type="ECO:0000256" key="12">
    <source>
        <dbReference type="ARBA" id="ARBA00037649"/>
    </source>
</evidence>
<comment type="catalytic activity">
    <reaction evidence="1">
        <text>Hydrolysis of (1-&gt;3)-beta-D-glucosidic linkages in (1-&gt;3)-beta-D-glucans.</text>
        <dbReference type="EC" id="3.2.1.39"/>
    </reaction>
</comment>
<comment type="subcellular location">
    <subcellularLocation>
        <location evidence="2">Cell membrane</location>
        <topology evidence="2">Single-pass type II membrane protein</topology>
    </subcellularLocation>
</comment>
<evidence type="ECO:0000256" key="3">
    <source>
        <dbReference type="ARBA" id="ARBA00008773"/>
    </source>
</evidence>
<keyword evidence="7" id="KW-0472">Membrane</keyword>
<keyword evidence="11" id="KW-0624">Polysaccharide degradation</keyword>
<organism evidence="15 16">
    <name type="scientific">Gymnopilus junonius</name>
    <name type="common">Spectacular rustgill mushroom</name>
    <name type="synonym">Gymnopilus spectabilis subsp. junonius</name>
    <dbReference type="NCBI Taxonomy" id="109634"/>
    <lineage>
        <taxon>Eukaryota</taxon>
        <taxon>Fungi</taxon>
        <taxon>Dikarya</taxon>
        <taxon>Basidiomycota</taxon>
        <taxon>Agaricomycotina</taxon>
        <taxon>Agaricomycetes</taxon>
        <taxon>Agaricomycetidae</taxon>
        <taxon>Agaricales</taxon>
        <taxon>Agaricineae</taxon>
        <taxon>Hymenogastraceae</taxon>
        <taxon>Gymnopilus</taxon>
    </lineage>
</organism>
<dbReference type="EC" id="3.2.1.39" evidence="4"/>
<reference evidence="15" key="1">
    <citation type="submission" date="2020-11" db="EMBL/GenBank/DDBJ databases">
        <authorList>
            <consortium name="DOE Joint Genome Institute"/>
            <person name="Ahrendt S."/>
            <person name="Riley R."/>
            <person name="Andreopoulos W."/>
            <person name="LaButti K."/>
            <person name="Pangilinan J."/>
            <person name="Ruiz-duenas F.J."/>
            <person name="Barrasa J.M."/>
            <person name="Sanchez-Garcia M."/>
            <person name="Camarero S."/>
            <person name="Miyauchi S."/>
            <person name="Serrano A."/>
            <person name="Linde D."/>
            <person name="Babiker R."/>
            <person name="Drula E."/>
            <person name="Ayuso-Fernandez I."/>
            <person name="Pacheco R."/>
            <person name="Padilla G."/>
            <person name="Ferreira P."/>
            <person name="Barriuso J."/>
            <person name="Kellner H."/>
            <person name="Castanera R."/>
            <person name="Alfaro M."/>
            <person name="Ramirez L."/>
            <person name="Pisabarro A.G."/>
            <person name="Kuo A."/>
            <person name="Tritt A."/>
            <person name="Lipzen A."/>
            <person name="He G."/>
            <person name="Yan M."/>
            <person name="Ng V."/>
            <person name="Cullen D."/>
            <person name="Martin F."/>
            <person name="Rosso M.-N."/>
            <person name="Henrissat B."/>
            <person name="Hibbett D."/>
            <person name="Martinez A.T."/>
            <person name="Grigoriev I.V."/>
        </authorList>
    </citation>
    <scope>NUCLEOTIDE SEQUENCE</scope>
    <source>
        <strain evidence="15">AH 44721</strain>
    </source>
</reference>
<evidence type="ECO:0000256" key="1">
    <source>
        <dbReference type="ARBA" id="ARBA00000382"/>
    </source>
</evidence>
<dbReference type="PANTHER" id="PTHR16631">
    <property type="entry name" value="GLUCAN 1,3-BETA-GLUCOSIDASE"/>
    <property type="match status" value="1"/>
</dbReference>
<gene>
    <name evidence="15" type="ORF">CPB84DRAFT_1814592</name>
</gene>
<keyword evidence="10" id="KW-0961">Cell wall biogenesis/degradation</keyword>
<evidence type="ECO:0000256" key="10">
    <source>
        <dbReference type="ARBA" id="ARBA00023316"/>
    </source>
</evidence>
<dbReference type="GO" id="GO:0009277">
    <property type="term" value="C:fungal-type cell wall"/>
    <property type="evidence" value="ECO:0007669"/>
    <property type="project" value="TreeGrafter"/>
</dbReference>
<evidence type="ECO:0000256" key="8">
    <source>
        <dbReference type="ARBA" id="ARBA00023180"/>
    </source>
</evidence>